<dbReference type="PANTHER" id="PTHR22923:SF102">
    <property type="entry name" value="CEREBELLIN 13-RELATED"/>
    <property type="match status" value="1"/>
</dbReference>
<dbReference type="PRINTS" id="PR00007">
    <property type="entry name" value="COMPLEMNTC1Q"/>
</dbReference>
<dbReference type="Gene3D" id="2.60.120.40">
    <property type="match status" value="3"/>
</dbReference>
<keyword evidence="4" id="KW-0175">Coiled coil</keyword>
<dbReference type="SUPFAM" id="SSF49842">
    <property type="entry name" value="TNF-like"/>
    <property type="match status" value="2"/>
</dbReference>
<accession>A0AA88TNZ5</accession>
<evidence type="ECO:0000313" key="6">
    <source>
        <dbReference type="EMBL" id="KAK2900678.1"/>
    </source>
</evidence>
<evidence type="ECO:0000256" key="4">
    <source>
        <dbReference type="SAM" id="Coils"/>
    </source>
</evidence>
<feature type="domain" description="C1q" evidence="5">
    <location>
        <begin position="293"/>
        <end position="426"/>
    </location>
</feature>
<dbReference type="InterPro" id="IPR001073">
    <property type="entry name" value="C1q_dom"/>
</dbReference>
<evidence type="ECO:0000259" key="5">
    <source>
        <dbReference type="PROSITE" id="PS50871"/>
    </source>
</evidence>
<evidence type="ECO:0000313" key="7">
    <source>
        <dbReference type="Proteomes" id="UP001187343"/>
    </source>
</evidence>
<organism evidence="6 7">
    <name type="scientific">Cirrhinus molitorella</name>
    <name type="common">mud carp</name>
    <dbReference type="NCBI Taxonomy" id="172907"/>
    <lineage>
        <taxon>Eukaryota</taxon>
        <taxon>Metazoa</taxon>
        <taxon>Chordata</taxon>
        <taxon>Craniata</taxon>
        <taxon>Vertebrata</taxon>
        <taxon>Euteleostomi</taxon>
        <taxon>Actinopterygii</taxon>
        <taxon>Neopterygii</taxon>
        <taxon>Teleostei</taxon>
        <taxon>Ostariophysi</taxon>
        <taxon>Cypriniformes</taxon>
        <taxon>Cyprinidae</taxon>
        <taxon>Labeoninae</taxon>
        <taxon>Labeonini</taxon>
        <taxon>Cirrhinus</taxon>
    </lineage>
</organism>
<dbReference type="Pfam" id="PF00386">
    <property type="entry name" value="C1q"/>
    <property type="match status" value="2"/>
</dbReference>
<feature type="domain" description="C1q" evidence="5">
    <location>
        <begin position="84"/>
        <end position="240"/>
    </location>
</feature>
<dbReference type="Proteomes" id="UP001187343">
    <property type="component" value="Unassembled WGS sequence"/>
</dbReference>
<proteinExistence type="predicted"/>
<dbReference type="InterPro" id="IPR050822">
    <property type="entry name" value="Cerebellin_Synaptic_Org"/>
</dbReference>
<dbReference type="InterPro" id="IPR008983">
    <property type="entry name" value="Tumour_necrosis_fac-like_dom"/>
</dbReference>
<dbReference type="EMBL" id="JAUYZG010000008">
    <property type="protein sequence ID" value="KAK2900678.1"/>
    <property type="molecule type" value="Genomic_DNA"/>
</dbReference>
<dbReference type="SMART" id="SM00110">
    <property type="entry name" value="C1Q"/>
    <property type="match status" value="2"/>
</dbReference>
<reference evidence="6" key="1">
    <citation type="submission" date="2023-08" db="EMBL/GenBank/DDBJ databases">
        <title>Chromosome-level Genome Assembly of mud carp (Cirrhinus molitorella).</title>
        <authorList>
            <person name="Liu H."/>
        </authorList>
    </citation>
    <scope>NUCLEOTIDE SEQUENCE</scope>
    <source>
        <strain evidence="6">Prfri</strain>
        <tissue evidence="6">Muscle</tissue>
    </source>
</reference>
<comment type="subcellular location">
    <subcellularLocation>
        <location evidence="1">Secreted</location>
    </subcellularLocation>
</comment>
<feature type="coiled-coil region" evidence="4">
    <location>
        <begin position="50"/>
        <end position="84"/>
    </location>
</feature>
<evidence type="ECO:0000256" key="1">
    <source>
        <dbReference type="ARBA" id="ARBA00004613"/>
    </source>
</evidence>
<keyword evidence="2" id="KW-0964">Secreted</keyword>
<keyword evidence="7" id="KW-1185">Reference proteome</keyword>
<feature type="coiled-coil region" evidence="4">
    <location>
        <begin position="266"/>
        <end position="293"/>
    </location>
</feature>
<dbReference type="GO" id="GO:0005576">
    <property type="term" value="C:extracellular region"/>
    <property type="evidence" value="ECO:0007669"/>
    <property type="project" value="UniProtKB-SubCell"/>
</dbReference>
<protein>
    <recommendedName>
        <fullName evidence="5">C1q domain-containing protein</fullName>
    </recommendedName>
</protein>
<comment type="caution">
    <text evidence="6">The sequence shown here is derived from an EMBL/GenBank/DDBJ whole genome shotgun (WGS) entry which is preliminary data.</text>
</comment>
<dbReference type="PROSITE" id="PS50871">
    <property type="entry name" value="C1Q"/>
    <property type="match status" value="2"/>
</dbReference>
<keyword evidence="3" id="KW-0732">Signal</keyword>
<name>A0AA88TNZ5_9TELE</name>
<dbReference type="AlphaFoldDB" id="A0AA88TNZ5"/>
<dbReference type="PANTHER" id="PTHR22923">
    <property type="entry name" value="CEREBELLIN-RELATED"/>
    <property type="match status" value="1"/>
</dbReference>
<sequence>MFPQRKNNHCCACTPEVQKDEKEVQTDSTGHLNEERGAVLTSGVFLQTFLTSLHSELAELRSTVSSLKDRLKITEEQLEQLKRNEKYKVAFSATLGVEGNTGPFNTEVTIVFKNVLVNTDKVYNPTTGIFTAPVKGVYFFSFHGINRSCKGMCLYLYKNGQQMVATINDALGERYEAASNSIILTLEEEDHVYVRLRLLLSCNCSMSEAQKEKSSLPVECGSAGNQQSCLITGLYPLLAEMSSILQSLKTSMDQEQFRRKGIHSELAELRFTVSSLKNRLKVTEEELEQLKGKKEYKVAFAATLGPIGNLGPFNTEITLVYKDVFVNEGRAYNPTTGIFTAPVNGVYFFTFSGHNRSSKPMGLRLLKNGRQMITVFNHIQEYKVAFGATLGPVGNVGPFNTEITLVYKDVFVNEGSAYNPTTGMCS</sequence>
<gene>
    <name evidence="6" type="ORF">Q8A67_008793</name>
</gene>
<evidence type="ECO:0000256" key="2">
    <source>
        <dbReference type="ARBA" id="ARBA00022525"/>
    </source>
</evidence>
<evidence type="ECO:0000256" key="3">
    <source>
        <dbReference type="ARBA" id="ARBA00022729"/>
    </source>
</evidence>